<organism evidence="3">
    <name type="scientific">uncultured Caudovirales phage</name>
    <dbReference type="NCBI Taxonomy" id="2100421"/>
    <lineage>
        <taxon>Viruses</taxon>
        <taxon>Duplodnaviria</taxon>
        <taxon>Heunggongvirae</taxon>
        <taxon>Uroviricota</taxon>
        <taxon>Caudoviricetes</taxon>
        <taxon>Peduoviridae</taxon>
        <taxon>Maltschvirus</taxon>
        <taxon>Maltschvirus maltsch</taxon>
    </lineage>
</organism>
<dbReference type="EMBL" id="LR798370">
    <property type="protein sequence ID" value="CAB5227210.1"/>
    <property type="molecule type" value="Genomic_DNA"/>
</dbReference>
<name>A0A6J7X8T8_9CAUD</name>
<protein>
    <submittedName>
        <fullName evidence="3">Uncharacterized protein</fullName>
    </submittedName>
</protein>
<dbReference type="EMBL" id="LR797368">
    <property type="protein sequence ID" value="CAB4210414.1"/>
    <property type="molecule type" value="Genomic_DNA"/>
</dbReference>
<sequence length="118" mass="12373">MTKTTVSQAQAAFDAGYAACHATYEATLAASGDAWAATVLKARTQNDLGMSLSLAKLAASGWVLTQKSTDALERTVLTWLVDKRMVVVTTGDVINSKMAEINTSLHSAVEAAAKLAKV</sequence>
<evidence type="ECO:0000313" key="3">
    <source>
        <dbReference type="EMBL" id="CAB5227210.1"/>
    </source>
</evidence>
<accession>A0A6J7X8T8</accession>
<reference evidence="3" key="1">
    <citation type="submission" date="2020-05" db="EMBL/GenBank/DDBJ databases">
        <authorList>
            <person name="Chiriac C."/>
            <person name="Salcher M."/>
            <person name="Ghai R."/>
            <person name="Kavagutti S V."/>
        </authorList>
    </citation>
    <scope>NUCLEOTIDE SEQUENCE</scope>
</reference>
<evidence type="ECO:0000313" key="2">
    <source>
        <dbReference type="EMBL" id="CAB4210414.1"/>
    </source>
</evidence>
<dbReference type="EMBL" id="LR797265">
    <property type="protein sequence ID" value="CAB4198010.1"/>
    <property type="molecule type" value="Genomic_DNA"/>
</dbReference>
<evidence type="ECO:0000313" key="1">
    <source>
        <dbReference type="EMBL" id="CAB4198010.1"/>
    </source>
</evidence>
<proteinExistence type="predicted"/>
<gene>
    <name evidence="1" type="ORF">UFOVP1306_45</name>
    <name evidence="2" type="ORF">UFOVP1422_47</name>
    <name evidence="3" type="ORF">UFOVP1519_19</name>
</gene>